<dbReference type="Proteomes" id="UP001317963">
    <property type="component" value="Chromosome"/>
</dbReference>
<protein>
    <submittedName>
        <fullName evidence="6">MAPEG family protein</fullName>
    </submittedName>
</protein>
<sequence>METLNPILGAAAVLALWSTLMTFILVARRVGGGMKLGDLPPGMRGADGEASMPQGANWTAHNYTHLMEQPTIFYAAVLILAMAGDTSIYSLYAAWTYTLSRIVHSFWQMYVNTITVRFLLFLIGTLALTVLTVHAVMFTVQL</sequence>
<dbReference type="RefSeq" id="WP_279243059.1">
    <property type="nucleotide sequence ID" value="NZ_CP036501.1"/>
</dbReference>
<dbReference type="Gene3D" id="1.20.120.550">
    <property type="entry name" value="Membrane associated eicosanoid/glutathione metabolism-like domain"/>
    <property type="match status" value="1"/>
</dbReference>
<proteinExistence type="predicted"/>
<name>A0ABY6Q6D4_9GAMM</name>
<reference evidence="6 7" key="1">
    <citation type="submission" date="2019-02" db="EMBL/GenBank/DDBJ databases">
        <title>Halieaceae_genomes.</title>
        <authorList>
            <person name="Li S.-H."/>
        </authorList>
    </citation>
    <scope>NUCLEOTIDE SEQUENCE [LARGE SCALE GENOMIC DNA]</scope>
    <source>
        <strain evidence="6 7">JH123</strain>
    </source>
</reference>
<dbReference type="EMBL" id="CP036501">
    <property type="protein sequence ID" value="UZP74246.1"/>
    <property type="molecule type" value="Genomic_DNA"/>
</dbReference>
<evidence type="ECO:0000256" key="5">
    <source>
        <dbReference type="SAM" id="Phobius"/>
    </source>
</evidence>
<accession>A0ABY6Q6D4</accession>
<evidence type="ECO:0000256" key="3">
    <source>
        <dbReference type="ARBA" id="ARBA00022989"/>
    </source>
</evidence>
<gene>
    <name evidence="6" type="ORF">E0F26_05580</name>
</gene>
<keyword evidence="4 5" id="KW-0472">Membrane</keyword>
<keyword evidence="7" id="KW-1185">Reference proteome</keyword>
<organism evidence="6 7">
    <name type="scientific">Candidatus Paraluminiphilus aquimaris</name>
    <dbReference type="NCBI Taxonomy" id="2518994"/>
    <lineage>
        <taxon>Bacteria</taxon>
        <taxon>Pseudomonadati</taxon>
        <taxon>Pseudomonadota</taxon>
        <taxon>Gammaproteobacteria</taxon>
        <taxon>Cellvibrionales</taxon>
        <taxon>Halieaceae</taxon>
        <taxon>Candidatus Paraluminiphilus</taxon>
    </lineage>
</organism>
<evidence type="ECO:0000256" key="1">
    <source>
        <dbReference type="ARBA" id="ARBA00004370"/>
    </source>
</evidence>
<feature type="transmembrane region" description="Helical" evidence="5">
    <location>
        <begin position="72"/>
        <end position="95"/>
    </location>
</feature>
<feature type="transmembrane region" description="Helical" evidence="5">
    <location>
        <begin position="6"/>
        <end position="27"/>
    </location>
</feature>
<feature type="transmembrane region" description="Helical" evidence="5">
    <location>
        <begin position="115"/>
        <end position="140"/>
    </location>
</feature>
<dbReference type="InterPro" id="IPR023352">
    <property type="entry name" value="MAPEG-like_dom_sf"/>
</dbReference>
<keyword evidence="2 5" id="KW-0812">Transmembrane</keyword>
<evidence type="ECO:0000256" key="4">
    <source>
        <dbReference type="ARBA" id="ARBA00023136"/>
    </source>
</evidence>
<dbReference type="InterPro" id="IPR001129">
    <property type="entry name" value="Membr-assoc_MAPEG"/>
</dbReference>
<dbReference type="Pfam" id="PF01124">
    <property type="entry name" value="MAPEG"/>
    <property type="match status" value="1"/>
</dbReference>
<dbReference type="SUPFAM" id="SSF161084">
    <property type="entry name" value="MAPEG domain-like"/>
    <property type="match status" value="1"/>
</dbReference>
<comment type="subcellular location">
    <subcellularLocation>
        <location evidence="1">Membrane</location>
    </subcellularLocation>
</comment>
<evidence type="ECO:0000256" key="2">
    <source>
        <dbReference type="ARBA" id="ARBA00022692"/>
    </source>
</evidence>
<keyword evidence="3 5" id="KW-1133">Transmembrane helix</keyword>
<evidence type="ECO:0000313" key="7">
    <source>
        <dbReference type="Proteomes" id="UP001317963"/>
    </source>
</evidence>
<evidence type="ECO:0000313" key="6">
    <source>
        <dbReference type="EMBL" id="UZP74246.1"/>
    </source>
</evidence>